<dbReference type="InterPro" id="IPR001650">
    <property type="entry name" value="Helicase_C-like"/>
</dbReference>
<feature type="compositionally biased region" description="Low complexity" evidence="11">
    <location>
        <begin position="445"/>
        <end position="455"/>
    </location>
</feature>
<comment type="catalytic activity">
    <reaction evidence="8">
        <text>ATP + H2O = ADP + phosphate + H(+)</text>
        <dbReference type="Rhea" id="RHEA:13065"/>
        <dbReference type="ChEBI" id="CHEBI:15377"/>
        <dbReference type="ChEBI" id="CHEBI:15378"/>
        <dbReference type="ChEBI" id="CHEBI:30616"/>
        <dbReference type="ChEBI" id="CHEBI:43474"/>
        <dbReference type="ChEBI" id="CHEBI:456216"/>
        <dbReference type="EC" id="3.6.4.13"/>
    </reaction>
</comment>
<dbReference type="AlphaFoldDB" id="A0A0C6FWU9"/>
<feature type="compositionally biased region" description="Basic and acidic residues" evidence="11">
    <location>
        <begin position="404"/>
        <end position="421"/>
    </location>
</feature>
<feature type="domain" description="DEAD-box RNA helicase Q" evidence="14">
    <location>
        <begin position="23"/>
        <end position="51"/>
    </location>
</feature>
<keyword evidence="4" id="KW-0378">Hydrolase</keyword>
<feature type="domain" description="Helicase ATP-binding" evidence="12">
    <location>
        <begin position="54"/>
        <end position="231"/>
    </location>
</feature>
<reference evidence="16" key="2">
    <citation type="submission" date="2015-01" db="EMBL/GenBank/DDBJ databases">
        <title>Complete genome sequence of Methylobacterium aquaticum strain 22A.</title>
        <authorList>
            <person name="Tani A."/>
            <person name="Ogura Y."/>
            <person name="Hayashi T."/>
        </authorList>
    </citation>
    <scope>NUCLEOTIDE SEQUENCE [LARGE SCALE GENOMIC DNA]</scope>
    <source>
        <strain evidence="16">MA-22A</strain>
    </source>
</reference>
<evidence type="ECO:0000313" key="16">
    <source>
        <dbReference type="Proteomes" id="UP000061432"/>
    </source>
</evidence>
<keyword evidence="3" id="KW-0547">Nucleotide-binding</keyword>
<organism evidence="15 16">
    <name type="scientific">Methylobacterium aquaticum</name>
    <dbReference type="NCBI Taxonomy" id="270351"/>
    <lineage>
        <taxon>Bacteria</taxon>
        <taxon>Pseudomonadati</taxon>
        <taxon>Pseudomonadota</taxon>
        <taxon>Alphaproteobacteria</taxon>
        <taxon>Hyphomicrobiales</taxon>
        <taxon>Methylobacteriaceae</taxon>
        <taxon>Methylobacterium</taxon>
    </lineage>
</organism>
<dbReference type="GO" id="GO:0005829">
    <property type="term" value="C:cytosol"/>
    <property type="evidence" value="ECO:0007669"/>
    <property type="project" value="TreeGrafter"/>
</dbReference>
<evidence type="ECO:0000256" key="4">
    <source>
        <dbReference type="ARBA" id="ARBA00022801"/>
    </source>
</evidence>
<dbReference type="InterPro" id="IPR014001">
    <property type="entry name" value="Helicase_ATP-bd"/>
</dbReference>
<reference evidence="15 16" key="1">
    <citation type="journal article" date="2015" name="Genome Announc.">
        <title>Complete Genome Sequence of Methylobacterium aquaticum Strain 22A, Isolated from Racomitrium japonicum Moss.</title>
        <authorList>
            <person name="Tani A."/>
            <person name="Ogura Y."/>
            <person name="Hayashi T."/>
            <person name="Kimbara K."/>
        </authorList>
    </citation>
    <scope>NUCLEOTIDE SEQUENCE [LARGE SCALE GENOMIC DNA]</scope>
    <source>
        <strain evidence="15 16">MA-22A</strain>
    </source>
</reference>
<dbReference type="InterPro" id="IPR011545">
    <property type="entry name" value="DEAD/DEAH_box_helicase_dom"/>
</dbReference>
<dbReference type="FunFam" id="3.40.50.300:FF:000108">
    <property type="entry name" value="ATP-dependent RNA helicase RhlE"/>
    <property type="match status" value="1"/>
</dbReference>
<evidence type="ECO:0000256" key="6">
    <source>
        <dbReference type="ARBA" id="ARBA00022840"/>
    </source>
</evidence>
<proteinExistence type="inferred from homology"/>
<evidence type="ECO:0000313" key="15">
    <source>
        <dbReference type="EMBL" id="BAQ47715.1"/>
    </source>
</evidence>
<evidence type="ECO:0000259" key="12">
    <source>
        <dbReference type="PROSITE" id="PS51192"/>
    </source>
</evidence>
<dbReference type="SMART" id="SM00487">
    <property type="entry name" value="DEXDc"/>
    <property type="match status" value="1"/>
</dbReference>
<keyword evidence="6" id="KW-0067">ATP-binding</keyword>
<feature type="compositionally biased region" description="Basic and acidic residues" evidence="11">
    <location>
        <begin position="461"/>
        <end position="480"/>
    </location>
</feature>
<comment type="similarity">
    <text evidence="7">Belongs to the DEAD box helicase family.</text>
</comment>
<dbReference type="PROSITE" id="PS51195">
    <property type="entry name" value="Q_MOTIF"/>
    <property type="match status" value="1"/>
</dbReference>
<dbReference type="PROSITE" id="PS51192">
    <property type="entry name" value="HELICASE_ATP_BIND_1"/>
    <property type="match status" value="1"/>
</dbReference>
<sequence>MKAVRCARLAAIPLPKFKKIPLTQFTDFGLAAPILKALAQAGYVTPTPIQAQAIPPAMQGKDLCGIAQTGTGKTASFALPILHRLASESPSKPAPRRSCRVLVLAPTRELASQIADSFKEYGQFLKLTTTVVFGGVTIGRQERVLANGVDVLVATPGRLLDLIDRRSLTLDGVEFLVLDEADQMLDLGFIHALKRIVKLLPAQRQSLFFSATMPKNIAGLADQYLKNPVQVAVTPVATTAERVDQKVVFVPTGSKQSLLATILRDQSIDRVLVFTRTKHGADRVVRGLERDGIGSAAIHGNKSQPQRERALAAFRAGTCRVLVATDIAARGIDVDGVSHVVNFDLPNVPEAYVHRIGRTARAGKDGLAISFCNDEEKAYLRDIERLTRQKVPVMAIPEGFVPPSREEAAQAVAEAERDRRQPGSGPRGQRPGGGRQGQQPGGRQGQPAGRQGQPRHGAGRPQEHREPRANDGRGGQEGRQGRPQGQGQGRPQGGQRADGNRQQRPAGGGGNRDGRAIGWLDRAPR</sequence>
<evidence type="ECO:0000256" key="9">
    <source>
        <dbReference type="ARBA" id="ARBA00074363"/>
    </source>
</evidence>
<evidence type="ECO:0000256" key="8">
    <source>
        <dbReference type="ARBA" id="ARBA00047984"/>
    </source>
</evidence>
<feature type="region of interest" description="Disordered" evidence="11">
    <location>
        <begin position="401"/>
        <end position="525"/>
    </location>
</feature>
<dbReference type="PATRIC" id="fig|270351.10.peg.4592"/>
<dbReference type="GO" id="GO:0003724">
    <property type="term" value="F:RNA helicase activity"/>
    <property type="evidence" value="ECO:0007669"/>
    <property type="project" value="UniProtKB-EC"/>
</dbReference>
<accession>A0A0C6FWU9</accession>
<dbReference type="PROSITE" id="PS51194">
    <property type="entry name" value="HELICASE_CTER"/>
    <property type="match status" value="1"/>
</dbReference>
<dbReference type="InterPro" id="IPR014014">
    <property type="entry name" value="RNA_helicase_DEAD_Q_motif"/>
</dbReference>
<keyword evidence="5 15" id="KW-0347">Helicase</keyword>
<dbReference type="SMART" id="SM00490">
    <property type="entry name" value="HELICc"/>
    <property type="match status" value="1"/>
</dbReference>
<dbReference type="InterPro" id="IPR044742">
    <property type="entry name" value="DEAD/DEAH_RhlB"/>
</dbReference>
<dbReference type="SUPFAM" id="SSF52540">
    <property type="entry name" value="P-loop containing nucleoside triphosphate hydrolases"/>
    <property type="match status" value="1"/>
</dbReference>
<dbReference type="KEGG" id="maqu:Maq22A_c23875"/>
<dbReference type="EC" id="3.6.4.13" evidence="1"/>
<dbReference type="GO" id="GO:0042255">
    <property type="term" value="P:ribosome assembly"/>
    <property type="evidence" value="ECO:0007669"/>
    <property type="project" value="UniProtKB-ARBA"/>
</dbReference>
<dbReference type="GO" id="GO:0009266">
    <property type="term" value="P:response to temperature stimulus"/>
    <property type="evidence" value="ECO:0007669"/>
    <property type="project" value="UniProtKB-ARBA"/>
</dbReference>
<feature type="compositionally biased region" description="Gly residues" evidence="11">
    <location>
        <begin position="481"/>
        <end position="492"/>
    </location>
</feature>
<dbReference type="Pfam" id="PF00271">
    <property type="entry name" value="Helicase_C"/>
    <property type="match status" value="1"/>
</dbReference>
<dbReference type="CDD" id="cd00268">
    <property type="entry name" value="DEADc"/>
    <property type="match status" value="1"/>
</dbReference>
<evidence type="ECO:0000256" key="11">
    <source>
        <dbReference type="SAM" id="MobiDB-lite"/>
    </source>
</evidence>
<name>A0A0C6FWU9_9HYPH</name>
<dbReference type="EMBL" id="AP014704">
    <property type="protein sequence ID" value="BAQ47715.1"/>
    <property type="molecule type" value="Genomic_DNA"/>
</dbReference>
<dbReference type="InterPro" id="IPR050079">
    <property type="entry name" value="DEAD_box_RNA_helicase"/>
</dbReference>
<evidence type="ECO:0000256" key="10">
    <source>
        <dbReference type="PROSITE-ProRule" id="PRU00552"/>
    </source>
</evidence>
<protein>
    <recommendedName>
        <fullName evidence="9">DEAD-box ATP-dependent RNA helicase RhpA</fullName>
        <ecNumber evidence="1">3.6.4.13</ecNumber>
    </recommendedName>
</protein>
<dbReference type="GO" id="GO:0005524">
    <property type="term" value="F:ATP binding"/>
    <property type="evidence" value="ECO:0007669"/>
    <property type="project" value="UniProtKB-KW"/>
</dbReference>
<keyword evidence="2" id="KW-0963">Cytoplasm</keyword>
<evidence type="ECO:0000256" key="7">
    <source>
        <dbReference type="ARBA" id="ARBA00038437"/>
    </source>
</evidence>
<feature type="compositionally biased region" description="Gly residues" evidence="11">
    <location>
        <begin position="430"/>
        <end position="444"/>
    </location>
</feature>
<gene>
    <name evidence="15" type="primary">srmB</name>
    <name evidence="15" type="ORF">Maq22A_c23875</name>
</gene>
<dbReference type="STRING" id="270351.Maq22A_c23875"/>
<dbReference type="Proteomes" id="UP000061432">
    <property type="component" value="Chromosome"/>
</dbReference>
<dbReference type="InterPro" id="IPR027417">
    <property type="entry name" value="P-loop_NTPase"/>
</dbReference>
<dbReference type="GO" id="GO:0016787">
    <property type="term" value="F:hydrolase activity"/>
    <property type="evidence" value="ECO:0007669"/>
    <property type="project" value="UniProtKB-KW"/>
</dbReference>
<evidence type="ECO:0000256" key="3">
    <source>
        <dbReference type="ARBA" id="ARBA00022741"/>
    </source>
</evidence>
<dbReference type="PANTHER" id="PTHR47959:SF13">
    <property type="entry name" value="ATP-DEPENDENT RNA HELICASE RHLE"/>
    <property type="match status" value="1"/>
</dbReference>
<dbReference type="GO" id="GO:0003676">
    <property type="term" value="F:nucleic acid binding"/>
    <property type="evidence" value="ECO:0007669"/>
    <property type="project" value="InterPro"/>
</dbReference>
<evidence type="ECO:0000259" key="13">
    <source>
        <dbReference type="PROSITE" id="PS51194"/>
    </source>
</evidence>
<dbReference type="Pfam" id="PF00270">
    <property type="entry name" value="DEAD"/>
    <property type="match status" value="1"/>
</dbReference>
<dbReference type="Gene3D" id="3.40.50.300">
    <property type="entry name" value="P-loop containing nucleotide triphosphate hydrolases"/>
    <property type="match status" value="2"/>
</dbReference>
<dbReference type="CDD" id="cd18787">
    <property type="entry name" value="SF2_C_DEAD"/>
    <property type="match status" value="1"/>
</dbReference>
<dbReference type="PANTHER" id="PTHR47959">
    <property type="entry name" value="ATP-DEPENDENT RNA HELICASE RHLE-RELATED"/>
    <property type="match status" value="1"/>
</dbReference>
<feature type="domain" description="Helicase C-terminal" evidence="13">
    <location>
        <begin position="242"/>
        <end position="408"/>
    </location>
</feature>
<evidence type="ECO:0000259" key="14">
    <source>
        <dbReference type="PROSITE" id="PS51195"/>
    </source>
</evidence>
<evidence type="ECO:0000256" key="2">
    <source>
        <dbReference type="ARBA" id="ARBA00022490"/>
    </source>
</evidence>
<feature type="short sequence motif" description="Q motif" evidence="10">
    <location>
        <begin position="23"/>
        <end position="51"/>
    </location>
</feature>
<evidence type="ECO:0000256" key="5">
    <source>
        <dbReference type="ARBA" id="ARBA00022806"/>
    </source>
</evidence>
<evidence type="ECO:0000256" key="1">
    <source>
        <dbReference type="ARBA" id="ARBA00012552"/>
    </source>
</evidence>